<dbReference type="Gene3D" id="3.30.70.100">
    <property type="match status" value="1"/>
</dbReference>
<accession>A0ABR1SAC0</accession>
<feature type="region of interest" description="Disordered" evidence="1">
    <location>
        <begin position="1"/>
        <end position="28"/>
    </location>
</feature>
<keyword evidence="3" id="KW-1185">Reference proteome</keyword>
<dbReference type="EMBL" id="JAQQWI010000007">
    <property type="protein sequence ID" value="KAK8028728.1"/>
    <property type="molecule type" value="Genomic_DNA"/>
</dbReference>
<evidence type="ECO:0008006" key="4">
    <source>
        <dbReference type="Google" id="ProtNLM"/>
    </source>
</evidence>
<dbReference type="PANTHER" id="PTHR42052">
    <property type="entry name" value="ABM DOMAIN-CONTAINING PROTEIN"/>
    <property type="match status" value="1"/>
</dbReference>
<protein>
    <recommendedName>
        <fullName evidence="4">ABM domain-containing protein</fullName>
    </recommendedName>
</protein>
<evidence type="ECO:0000313" key="3">
    <source>
        <dbReference type="Proteomes" id="UP001396898"/>
    </source>
</evidence>
<gene>
    <name evidence="2" type="ORF">PG991_005784</name>
</gene>
<evidence type="ECO:0000313" key="2">
    <source>
        <dbReference type="EMBL" id="KAK8028728.1"/>
    </source>
</evidence>
<feature type="compositionally biased region" description="Low complexity" evidence="1">
    <location>
        <begin position="9"/>
        <end position="21"/>
    </location>
</feature>
<evidence type="ECO:0000256" key="1">
    <source>
        <dbReference type="SAM" id="MobiDB-lite"/>
    </source>
</evidence>
<dbReference type="Proteomes" id="UP001396898">
    <property type="component" value="Unassembled WGS sequence"/>
</dbReference>
<proteinExistence type="predicted"/>
<comment type="caution">
    <text evidence="2">The sequence shown here is derived from an EMBL/GenBank/DDBJ whole genome shotgun (WGS) entry which is preliminary data.</text>
</comment>
<sequence>MPVTELAHLPLLPSSTSTSGGVPQGPTPALLATAREVLNIQDAWCAENLPGDSKKPPQGVGLFSRVDDPSMLLLTAHWDSTAQHGEWIQSQANRDVLEKLTPHLDMSRVSLFHVDGLEAFTGPDTKAEGEMAVLSAAYVSVSRFVVAADHKASFERAMTEVGHIQQDFVSPFVHRGGWRIEKQEGSEDKDECVLIGGWDGLAKHAEFAKSEGYAEYDKTLKAATLQCNTDFYQKVL</sequence>
<reference evidence="2 3" key="1">
    <citation type="submission" date="2023-01" db="EMBL/GenBank/DDBJ databases">
        <title>Analysis of 21 Apiospora genomes using comparative genomics revels a genus with tremendous synthesis potential of carbohydrate active enzymes and secondary metabolites.</title>
        <authorList>
            <person name="Sorensen T."/>
        </authorList>
    </citation>
    <scope>NUCLEOTIDE SEQUENCE [LARGE SCALE GENOMIC DNA]</scope>
    <source>
        <strain evidence="2 3">CBS 20057</strain>
    </source>
</reference>
<dbReference type="PANTHER" id="PTHR42052:SF1">
    <property type="entry name" value="ABM DOMAIN-CONTAINING PROTEIN"/>
    <property type="match status" value="1"/>
</dbReference>
<organism evidence="2 3">
    <name type="scientific">Apiospora marii</name>
    <dbReference type="NCBI Taxonomy" id="335849"/>
    <lineage>
        <taxon>Eukaryota</taxon>
        <taxon>Fungi</taxon>
        <taxon>Dikarya</taxon>
        <taxon>Ascomycota</taxon>
        <taxon>Pezizomycotina</taxon>
        <taxon>Sordariomycetes</taxon>
        <taxon>Xylariomycetidae</taxon>
        <taxon>Amphisphaeriales</taxon>
        <taxon>Apiosporaceae</taxon>
        <taxon>Apiospora</taxon>
    </lineage>
</organism>
<name>A0ABR1SAC0_9PEZI</name>